<dbReference type="Gene3D" id="2.10.260.10">
    <property type="match status" value="1"/>
</dbReference>
<comment type="caution">
    <text evidence="1">The sequence shown here is derived from an EMBL/GenBank/DDBJ whole genome shotgun (WGS) entry which is preliminary data.</text>
</comment>
<name>A0A497JFU6_9ARCH</name>
<reference evidence="1 2" key="1">
    <citation type="submission" date="2018-06" db="EMBL/GenBank/DDBJ databases">
        <title>Extensive metabolic versatility and redundancy in microbially diverse, dynamic hydrothermal sediments.</title>
        <authorList>
            <person name="Dombrowski N."/>
            <person name="Teske A."/>
            <person name="Baker B.J."/>
        </authorList>
    </citation>
    <scope>NUCLEOTIDE SEQUENCE [LARGE SCALE GENOMIC DNA]</scope>
    <source>
        <strain evidence="1">B9_G13</strain>
    </source>
</reference>
<sequence>MEFIEAKIRRVGTSFGVLIPKKILKKSGLKCGEKVQIALVKKNLALMESAFGSAKAKAFRREHHDRVM</sequence>
<dbReference type="EMBL" id="QMWO01000108">
    <property type="protein sequence ID" value="RLG68951.1"/>
    <property type="molecule type" value="Genomic_DNA"/>
</dbReference>
<dbReference type="AlphaFoldDB" id="A0A497JFU6"/>
<evidence type="ECO:0000313" key="2">
    <source>
        <dbReference type="Proteomes" id="UP000277633"/>
    </source>
</evidence>
<proteinExistence type="predicted"/>
<dbReference type="SUPFAM" id="SSF89447">
    <property type="entry name" value="AbrB/MazE/MraZ-like"/>
    <property type="match status" value="1"/>
</dbReference>
<protein>
    <recommendedName>
        <fullName evidence="3">AbrB/MazE/SpoVT family DNA-binding domain-containing protein</fullName>
    </recommendedName>
</protein>
<dbReference type="InterPro" id="IPR037914">
    <property type="entry name" value="SpoVT-AbrB_sf"/>
</dbReference>
<gene>
    <name evidence="1" type="ORF">DRO07_02880</name>
</gene>
<organism evidence="1 2">
    <name type="scientific">Candidatus Iainarchaeum sp</name>
    <dbReference type="NCBI Taxonomy" id="3101447"/>
    <lineage>
        <taxon>Archaea</taxon>
        <taxon>Candidatus Iainarchaeota</taxon>
        <taxon>Candidatus Iainarchaeia</taxon>
        <taxon>Candidatus Iainarchaeales</taxon>
        <taxon>Candidatus Iainarchaeaceae</taxon>
        <taxon>Candidatus Iainarchaeum</taxon>
    </lineage>
</organism>
<dbReference type="Proteomes" id="UP000277633">
    <property type="component" value="Unassembled WGS sequence"/>
</dbReference>
<evidence type="ECO:0000313" key="1">
    <source>
        <dbReference type="EMBL" id="RLG68951.1"/>
    </source>
</evidence>
<accession>A0A497JFU6</accession>
<evidence type="ECO:0008006" key="3">
    <source>
        <dbReference type="Google" id="ProtNLM"/>
    </source>
</evidence>